<keyword evidence="1" id="KW-0732">Signal</keyword>
<evidence type="ECO:0000313" key="2">
    <source>
        <dbReference type="EMBL" id="JAG92393.1"/>
    </source>
</evidence>
<evidence type="ECO:0000256" key="1">
    <source>
        <dbReference type="SAM" id="SignalP"/>
    </source>
</evidence>
<reference evidence="2" key="1">
    <citation type="journal article" date="2015" name="PLoS ONE">
        <title>An Insight into the Sialome of the Lone Star Tick, Amblyomma americanum, with a Glimpse on Its Time Dependent Gene Expression.</title>
        <authorList>
            <person name="Karim S."/>
            <person name="Ribeiro J.M."/>
        </authorList>
    </citation>
    <scope>NUCLEOTIDE SEQUENCE</scope>
    <source>
        <tissue evidence="2">Salivary gland</tissue>
    </source>
</reference>
<accession>A0A0C9SFB7</accession>
<sequence length="182" mass="20494">MKFLKCPVVVIVTGLACFHTSSSNKLSKQMTEGDKITQARKLLRRKGEPLVLLWGGEIPSRLSNRTCWRTTYDQMGHKGTIRHYVESAVFGDPSKQGGVDQMTKLDSLLTLKQVNSIATLQVEPIAKNTLGNMVRGNYQILFADAWCIIIRRDGSPVCTNYKKPRRRRSTAFEEQCCASSLR</sequence>
<dbReference type="AlphaFoldDB" id="A0A0C9SFB7"/>
<feature type="chain" id="PRO_5002213086" evidence="1">
    <location>
        <begin position="24"/>
        <end position="182"/>
    </location>
</feature>
<organism evidence="2">
    <name type="scientific">Amblyomma americanum</name>
    <name type="common">Lone star tick</name>
    <dbReference type="NCBI Taxonomy" id="6943"/>
    <lineage>
        <taxon>Eukaryota</taxon>
        <taxon>Metazoa</taxon>
        <taxon>Ecdysozoa</taxon>
        <taxon>Arthropoda</taxon>
        <taxon>Chelicerata</taxon>
        <taxon>Arachnida</taxon>
        <taxon>Acari</taxon>
        <taxon>Parasitiformes</taxon>
        <taxon>Ixodida</taxon>
        <taxon>Ixodoidea</taxon>
        <taxon>Ixodidae</taxon>
        <taxon>Amblyomminae</taxon>
        <taxon>Amblyomma</taxon>
    </lineage>
</organism>
<dbReference type="PROSITE" id="PS51257">
    <property type="entry name" value="PROKAR_LIPOPROTEIN"/>
    <property type="match status" value="1"/>
</dbReference>
<name>A0A0C9SFB7_AMBAM</name>
<proteinExistence type="evidence at transcript level"/>
<dbReference type="EMBL" id="GBZX01000347">
    <property type="protein sequence ID" value="JAG92393.1"/>
    <property type="molecule type" value="mRNA"/>
</dbReference>
<feature type="signal peptide" evidence="1">
    <location>
        <begin position="1"/>
        <end position="23"/>
    </location>
</feature>
<protein>
    <submittedName>
        <fullName evidence="2">Putative secreted protein</fullName>
    </submittedName>
</protein>